<evidence type="ECO:0000256" key="1">
    <source>
        <dbReference type="SAM" id="Phobius"/>
    </source>
</evidence>
<evidence type="ECO:0008006" key="3">
    <source>
        <dbReference type="Google" id="ProtNLM"/>
    </source>
</evidence>
<sequence length="100" mass="11256">MKFKGIGPLCTPAYVYLVISIIALIVMFLQNFGNREVYCLGSYSCDVSNVAIIFIVKILYVLLWTWILNLICGAGAEGLAWFLVLLPFLIFFILLSLLMI</sequence>
<accession>A0A6C0ICF9</accession>
<protein>
    <recommendedName>
        <fullName evidence="3">Transmembrane protein</fullName>
    </recommendedName>
</protein>
<keyword evidence="1" id="KW-0812">Transmembrane</keyword>
<evidence type="ECO:0000313" key="2">
    <source>
        <dbReference type="EMBL" id="QHT90429.1"/>
    </source>
</evidence>
<feature type="transmembrane region" description="Helical" evidence="1">
    <location>
        <begin position="12"/>
        <end position="30"/>
    </location>
</feature>
<dbReference type="AlphaFoldDB" id="A0A6C0ICF9"/>
<keyword evidence="1" id="KW-0472">Membrane</keyword>
<proteinExistence type="predicted"/>
<name>A0A6C0ICF9_9ZZZZ</name>
<keyword evidence="1" id="KW-1133">Transmembrane helix</keyword>
<feature type="transmembrane region" description="Helical" evidence="1">
    <location>
        <begin position="50"/>
        <end position="72"/>
    </location>
</feature>
<dbReference type="EMBL" id="MN740154">
    <property type="protein sequence ID" value="QHT90429.1"/>
    <property type="molecule type" value="Genomic_DNA"/>
</dbReference>
<organism evidence="2">
    <name type="scientific">viral metagenome</name>
    <dbReference type="NCBI Taxonomy" id="1070528"/>
    <lineage>
        <taxon>unclassified sequences</taxon>
        <taxon>metagenomes</taxon>
        <taxon>organismal metagenomes</taxon>
    </lineage>
</organism>
<reference evidence="2" key="1">
    <citation type="journal article" date="2020" name="Nature">
        <title>Giant virus diversity and host interactions through global metagenomics.</title>
        <authorList>
            <person name="Schulz F."/>
            <person name="Roux S."/>
            <person name="Paez-Espino D."/>
            <person name="Jungbluth S."/>
            <person name="Walsh D.A."/>
            <person name="Denef V.J."/>
            <person name="McMahon K.D."/>
            <person name="Konstantinidis K.T."/>
            <person name="Eloe-Fadrosh E.A."/>
            <person name="Kyrpides N.C."/>
            <person name="Woyke T."/>
        </authorList>
    </citation>
    <scope>NUCLEOTIDE SEQUENCE</scope>
    <source>
        <strain evidence="2">GVMAG-M-3300023184-68</strain>
    </source>
</reference>
<feature type="transmembrane region" description="Helical" evidence="1">
    <location>
        <begin position="79"/>
        <end position="99"/>
    </location>
</feature>